<feature type="region of interest" description="Disordered" evidence="1">
    <location>
        <begin position="18"/>
        <end position="41"/>
    </location>
</feature>
<name>A0A521CMN6_9RHOB</name>
<accession>A0A521CMN6</accession>
<feature type="compositionally biased region" description="Basic and acidic residues" evidence="1">
    <location>
        <begin position="31"/>
        <end position="41"/>
    </location>
</feature>
<sequence>MVTKAELEAEIAELRRQLAEQSPAKNASPDKGADAPPHETIADRLTDNLESWSTQLDDILEEFEDLPHRKSILFAAGIFALGYMLGRSR</sequence>
<keyword evidence="3" id="KW-1185">Reference proteome</keyword>
<dbReference type="RefSeq" id="WP_142636117.1">
    <property type="nucleotide sequence ID" value="NZ_CANLVA010000002.1"/>
</dbReference>
<dbReference type="Proteomes" id="UP000319555">
    <property type="component" value="Unassembled WGS sequence"/>
</dbReference>
<organism evidence="2 3">
    <name type="scientific">Ruegeria faecimaris</name>
    <dbReference type="NCBI Taxonomy" id="686389"/>
    <lineage>
        <taxon>Bacteria</taxon>
        <taxon>Pseudomonadati</taxon>
        <taxon>Pseudomonadota</taxon>
        <taxon>Alphaproteobacteria</taxon>
        <taxon>Rhodobacterales</taxon>
        <taxon>Roseobacteraceae</taxon>
        <taxon>Ruegeria</taxon>
    </lineage>
</organism>
<dbReference type="EMBL" id="FXTE01000003">
    <property type="protein sequence ID" value="SMO60021.1"/>
    <property type="molecule type" value="Genomic_DNA"/>
</dbReference>
<proteinExistence type="predicted"/>
<evidence type="ECO:0000313" key="2">
    <source>
        <dbReference type="EMBL" id="SMO60021.1"/>
    </source>
</evidence>
<evidence type="ECO:0000313" key="3">
    <source>
        <dbReference type="Proteomes" id="UP000319555"/>
    </source>
</evidence>
<protein>
    <submittedName>
        <fullName evidence="2">Uncharacterized protein</fullName>
    </submittedName>
</protein>
<evidence type="ECO:0000256" key="1">
    <source>
        <dbReference type="SAM" id="MobiDB-lite"/>
    </source>
</evidence>
<dbReference type="AlphaFoldDB" id="A0A521CMN6"/>
<reference evidence="2 3" key="1">
    <citation type="submission" date="2017-05" db="EMBL/GenBank/DDBJ databases">
        <authorList>
            <person name="Varghese N."/>
            <person name="Submissions S."/>
        </authorList>
    </citation>
    <scope>NUCLEOTIDE SEQUENCE [LARGE SCALE GENOMIC DNA]</scope>
    <source>
        <strain evidence="2 3">DSM 28009</strain>
    </source>
</reference>
<gene>
    <name evidence="2" type="ORF">SAMN06265380_10372</name>
</gene>
<dbReference type="OrthoDB" id="7709324at2"/>